<evidence type="ECO:0000313" key="2">
    <source>
        <dbReference type="EMBL" id="RWX74365.1"/>
    </source>
</evidence>
<keyword evidence="1" id="KW-0472">Membrane</keyword>
<evidence type="ECO:0000313" key="3">
    <source>
        <dbReference type="Proteomes" id="UP000287687"/>
    </source>
</evidence>
<dbReference type="AlphaFoldDB" id="A0A444L9Z4"/>
<dbReference type="OrthoDB" id="5325135at2"/>
<dbReference type="Pfam" id="PF04964">
    <property type="entry name" value="Flp_Fap"/>
    <property type="match status" value="1"/>
</dbReference>
<sequence length="57" mass="6187">MRLLQSFLRDTQGATAVEYGLVLGLICMVMIVAFGTLTNTLTDLFGLIQSKLDTPVP</sequence>
<keyword evidence="1" id="KW-1133">Transmembrane helix</keyword>
<proteinExistence type="predicted"/>
<protein>
    <submittedName>
        <fullName evidence="2">Flp family type IVb pilin</fullName>
    </submittedName>
</protein>
<keyword evidence="1" id="KW-0812">Transmembrane</keyword>
<accession>A0A444L9Z4</accession>
<dbReference type="EMBL" id="SBIP01000008">
    <property type="protein sequence ID" value="RWX74365.1"/>
    <property type="molecule type" value="Genomic_DNA"/>
</dbReference>
<gene>
    <name evidence="2" type="ORF">EPK99_24570</name>
</gene>
<organism evidence="2 3">
    <name type="scientific">Neorhizobium lilium</name>
    <dbReference type="NCBI Taxonomy" id="2503024"/>
    <lineage>
        <taxon>Bacteria</taxon>
        <taxon>Pseudomonadati</taxon>
        <taxon>Pseudomonadota</taxon>
        <taxon>Alphaproteobacteria</taxon>
        <taxon>Hyphomicrobiales</taxon>
        <taxon>Rhizobiaceae</taxon>
        <taxon>Rhizobium/Agrobacterium group</taxon>
        <taxon>Neorhizobium</taxon>
    </lineage>
</organism>
<comment type="caution">
    <text evidence="2">The sequence shown here is derived from an EMBL/GenBank/DDBJ whole genome shotgun (WGS) entry which is preliminary data.</text>
</comment>
<evidence type="ECO:0000256" key="1">
    <source>
        <dbReference type="SAM" id="Phobius"/>
    </source>
</evidence>
<name>A0A444L9Z4_9HYPH</name>
<feature type="transmembrane region" description="Helical" evidence="1">
    <location>
        <begin position="20"/>
        <end position="41"/>
    </location>
</feature>
<keyword evidence="3" id="KW-1185">Reference proteome</keyword>
<reference evidence="2 3" key="1">
    <citation type="submission" date="2019-01" db="EMBL/GenBank/DDBJ databases">
        <title>The draft genome of Rhizobium sp. 24NR.</title>
        <authorList>
            <person name="Liu L."/>
            <person name="Liang L."/>
            <person name="Shi S."/>
            <person name="Xu L."/>
            <person name="Wang X."/>
            <person name="Li L."/>
            <person name="Zhang X."/>
        </authorList>
    </citation>
    <scope>NUCLEOTIDE SEQUENCE [LARGE SCALE GENOMIC DNA]</scope>
    <source>
        <strain evidence="2 3">24NR</strain>
    </source>
</reference>
<dbReference type="Proteomes" id="UP000287687">
    <property type="component" value="Unassembled WGS sequence"/>
</dbReference>
<dbReference type="InterPro" id="IPR007047">
    <property type="entry name" value="Flp_Fap"/>
</dbReference>
<dbReference type="RefSeq" id="WP_128445736.1">
    <property type="nucleotide sequence ID" value="NZ_SBIP01000008.1"/>
</dbReference>